<organism evidence="6 7">
    <name type="scientific">Phytophthora cactorum</name>
    <dbReference type="NCBI Taxonomy" id="29920"/>
    <lineage>
        <taxon>Eukaryota</taxon>
        <taxon>Sar</taxon>
        <taxon>Stramenopiles</taxon>
        <taxon>Oomycota</taxon>
        <taxon>Peronosporomycetes</taxon>
        <taxon>Peronosporales</taxon>
        <taxon>Peronosporaceae</taxon>
        <taxon>Phytophthora</taxon>
    </lineage>
</organism>
<dbReference type="Proteomes" id="UP000251314">
    <property type="component" value="Unassembled WGS sequence"/>
</dbReference>
<dbReference type="Proteomes" id="UP000760860">
    <property type="component" value="Unassembled WGS sequence"/>
</dbReference>
<dbReference type="EMBL" id="RCML01000619">
    <property type="protein sequence ID" value="KAG2972437.1"/>
    <property type="molecule type" value="Genomic_DNA"/>
</dbReference>
<dbReference type="Proteomes" id="UP000774804">
    <property type="component" value="Unassembled WGS sequence"/>
</dbReference>
<keyword evidence="7" id="KW-1185">Reference proteome</keyword>
<dbReference type="OrthoDB" id="118349at2759"/>
<dbReference type="Proteomes" id="UP000736787">
    <property type="component" value="Unassembled WGS sequence"/>
</dbReference>
<sequence length="235" mass="25879">MLVKVLGMLPGHLWGSAIMFTPEEFTTERVETKLTAIFGGKSRAEINALAKGMLVNHVDAAPAKPKGGALVKQKAFDGPDMHSNLGIMRCQYCAGVHNNMNCIVPHKNIACPKRAHDQSLKVLRRNIWPEPTRRVRSDHYEPIPKTMGKGKGKFQAERKEIPTEDCLPKNMPSLTPPSGTFDAMDTDEPMELFDIAVNHGDVNAPGNVTDQAMQTSAQELDRMAMELEDMDANSA</sequence>
<dbReference type="AlphaFoldDB" id="A0A329RUH0"/>
<evidence type="ECO:0000313" key="2">
    <source>
        <dbReference type="EMBL" id="KAG2902898.1"/>
    </source>
</evidence>
<dbReference type="EMBL" id="RCMK01000630">
    <property type="protein sequence ID" value="KAG2918374.1"/>
    <property type="molecule type" value="Genomic_DNA"/>
</dbReference>
<reference evidence="1" key="2">
    <citation type="submission" date="2018-10" db="EMBL/GenBank/DDBJ databases">
        <title>Effector identification in a new, highly contiguous assembly of the strawberry crown rot pathogen Phytophthora cactorum.</title>
        <authorList>
            <person name="Armitage A.D."/>
            <person name="Nellist C.F."/>
            <person name="Bates H."/>
            <person name="Vickerstaff R.J."/>
            <person name="Harrison R.J."/>
        </authorList>
    </citation>
    <scope>NUCLEOTIDE SEQUENCE</scope>
    <source>
        <strain evidence="1">15-7</strain>
        <strain evidence="2">4032</strain>
        <strain evidence="3">4040</strain>
        <strain evidence="4">P415</strain>
        <strain evidence="5">P421</strain>
    </source>
</reference>
<dbReference type="EMBL" id="RCMG01000599">
    <property type="protein sequence ID" value="KAG2851570.1"/>
    <property type="molecule type" value="Genomic_DNA"/>
</dbReference>
<dbReference type="Proteomes" id="UP000735874">
    <property type="component" value="Unassembled WGS sequence"/>
</dbReference>
<dbReference type="VEuPathDB" id="FungiDB:PC110_g15412"/>
<name>A0A329RUH0_9STRA</name>
<evidence type="ECO:0000313" key="4">
    <source>
        <dbReference type="EMBL" id="KAG2972437.1"/>
    </source>
</evidence>
<evidence type="ECO:0000313" key="7">
    <source>
        <dbReference type="Proteomes" id="UP000251314"/>
    </source>
</evidence>
<dbReference type="EMBL" id="MJFZ01000506">
    <property type="protein sequence ID" value="RAW28201.1"/>
    <property type="molecule type" value="Genomic_DNA"/>
</dbReference>
<dbReference type="EMBL" id="RCMV01000601">
    <property type="protein sequence ID" value="KAG3214878.1"/>
    <property type="molecule type" value="Genomic_DNA"/>
</dbReference>
<comment type="caution">
    <text evidence="6">The sequence shown here is derived from an EMBL/GenBank/DDBJ whole genome shotgun (WGS) entry which is preliminary data.</text>
</comment>
<proteinExistence type="predicted"/>
<evidence type="ECO:0000313" key="5">
    <source>
        <dbReference type="EMBL" id="KAG3214878.1"/>
    </source>
</evidence>
<protein>
    <submittedName>
        <fullName evidence="6">Uncharacterized protein</fullName>
    </submittedName>
</protein>
<gene>
    <name evidence="6" type="ORF">PC110_g15412</name>
    <name evidence="1" type="ORF">PC113_g15796</name>
    <name evidence="2" type="ORF">PC115_g15481</name>
    <name evidence="3" type="ORF">PC117_g17097</name>
    <name evidence="4" type="ORF">PC118_g15690</name>
    <name evidence="5" type="ORF">PC129_g14219</name>
</gene>
<reference evidence="6 7" key="1">
    <citation type="submission" date="2018-01" db="EMBL/GenBank/DDBJ databases">
        <title>Draft genome of the strawberry crown rot pathogen Phytophthora cactorum.</title>
        <authorList>
            <person name="Armitage A.D."/>
            <person name="Lysoe E."/>
            <person name="Nellist C.F."/>
            <person name="Harrison R.J."/>
            <person name="Brurberg M.B."/>
        </authorList>
    </citation>
    <scope>NUCLEOTIDE SEQUENCE [LARGE SCALE GENOMIC DNA]</scope>
    <source>
        <strain evidence="6 7">10300</strain>
    </source>
</reference>
<evidence type="ECO:0000313" key="3">
    <source>
        <dbReference type="EMBL" id="KAG2918374.1"/>
    </source>
</evidence>
<dbReference type="Proteomes" id="UP000697107">
    <property type="component" value="Unassembled WGS sequence"/>
</dbReference>
<accession>A0A329RUH0</accession>
<evidence type="ECO:0000313" key="6">
    <source>
        <dbReference type="EMBL" id="RAW28201.1"/>
    </source>
</evidence>
<evidence type="ECO:0000313" key="1">
    <source>
        <dbReference type="EMBL" id="KAG2851570.1"/>
    </source>
</evidence>
<dbReference type="EMBL" id="RCMI01000632">
    <property type="protein sequence ID" value="KAG2902898.1"/>
    <property type="molecule type" value="Genomic_DNA"/>
</dbReference>